<proteinExistence type="predicted"/>
<organism evidence="3">
    <name type="scientific">Chromera velia CCMP2878</name>
    <dbReference type="NCBI Taxonomy" id="1169474"/>
    <lineage>
        <taxon>Eukaryota</taxon>
        <taxon>Sar</taxon>
        <taxon>Alveolata</taxon>
        <taxon>Colpodellida</taxon>
        <taxon>Chromeraceae</taxon>
        <taxon>Chromera</taxon>
    </lineage>
</organism>
<evidence type="ECO:0000259" key="2">
    <source>
        <dbReference type="PROSITE" id="PS50110"/>
    </source>
</evidence>
<dbReference type="GO" id="GO:0000160">
    <property type="term" value="P:phosphorelay signal transduction system"/>
    <property type="evidence" value="ECO:0007669"/>
    <property type="project" value="InterPro"/>
</dbReference>
<name>A0A0G4FLW3_9ALVE</name>
<evidence type="ECO:0000256" key="1">
    <source>
        <dbReference type="PROSITE-ProRule" id="PRU00169"/>
    </source>
</evidence>
<dbReference type="AlphaFoldDB" id="A0A0G4FLW3"/>
<accession>A0A0G4FLW3</accession>
<gene>
    <name evidence="3" type="ORF">Cvel_17612</name>
</gene>
<dbReference type="PANTHER" id="PTHR43228:SF1">
    <property type="entry name" value="TWO-COMPONENT RESPONSE REGULATOR ARR22"/>
    <property type="match status" value="1"/>
</dbReference>
<dbReference type="Gene3D" id="3.40.50.2300">
    <property type="match status" value="1"/>
</dbReference>
<dbReference type="SUPFAM" id="SSF52172">
    <property type="entry name" value="CheY-like"/>
    <property type="match status" value="1"/>
</dbReference>
<dbReference type="InterPro" id="IPR001789">
    <property type="entry name" value="Sig_transdc_resp-reg_receiver"/>
</dbReference>
<evidence type="ECO:0000313" key="3">
    <source>
        <dbReference type="EMBL" id="CEM14774.1"/>
    </source>
</evidence>
<dbReference type="PANTHER" id="PTHR43228">
    <property type="entry name" value="TWO-COMPONENT RESPONSE REGULATOR"/>
    <property type="match status" value="1"/>
</dbReference>
<dbReference type="PhylomeDB" id="A0A0G4FLW3"/>
<dbReference type="EMBL" id="CDMZ01000459">
    <property type="protein sequence ID" value="CEM14774.1"/>
    <property type="molecule type" value="Genomic_DNA"/>
</dbReference>
<feature type="domain" description="Response regulatory" evidence="2">
    <location>
        <begin position="1"/>
        <end position="100"/>
    </location>
</feature>
<dbReference type="VEuPathDB" id="CryptoDB:Cvel_17612"/>
<feature type="modified residue" description="4-aspartylphosphate" evidence="1">
    <location>
        <position position="30"/>
    </location>
</feature>
<keyword evidence="1" id="KW-0597">Phosphoprotein</keyword>
<sequence length="161" mass="17670">MGFSVELSGDGLAAVSRFREGERYRLVLVDRNIPKMEGPEAIREILAHLQNASPSFPPPVFAGLTGQTERCNDFEEAGAVKTVLKPITSKNLEAVFEELDFDNLCRGDRHCRQDFQSDLGGNSRSTRGGETASACRGDVRVHSTASIPMNEIVHVLWVQAP</sequence>
<dbReference type="InterPro" id="IPR052048">
    <property type="entry name" value="ST_Response_Regulator"/>
</dbReference>
<protein>
    <recommendedName>
        <fullName evidence="2">Response regulatory domain-containing protein</fullName>
    </recommendedName>
</protein>
<dbReference type="PROSITE" id="PS50110">
    <property type="entry name" value="RESPONSE_REGULATORY"/>
    <property type="match status" value="1"/>
</dbReference>
<dbReference type="InterPro" id="IPR011006">
    <property type="entry name" value="CheY-like_superfamily"/>
</dbReference>
<dbReference type="Pfam" id="PF00072">
    <property type="entry name" value="Response_reg"/>
    <property type="match status" value="1"/>
</dbReference>
<reference evidence="3" key="1">
    <citation type="submission" date="2014-11" db="EMBL/GenBank/DDBJ databases">
        <authorList>
            <person name="Otto D Thomas"/>
            <person name="Naeem Raeece"/>
        </authorList>
    </citation>
    <scope>NUCLEOTIDE SEQUENCE</scope>
</reference>